<organism evidence="1 2">
    <name type="scientific">Prorocentrum cordatum</name>
    <dbReference type="NCBI Taxonomy" id="2364126"/>
    <lineage>
        <taxon>Eukaryota</taxon>
        <taxon>Sar</taxon>
        <taxon>Alveolata</taxon>
        <taxon>Dinophyceae</taxon>
        <taxon>Prorocentrales</taxon>
        <taxon>Prorocentraceae</taxon>
        <taxon>Prorocentrum</taxon>
    </lineage>
</organism>
<protein>
    <submittedName>
        <fullName evidence="1">Uncharacterized protein</fullName>
    </submittedName>
</protein>
<proteinExistence type="predicted"/>
<sequence length="107" mass="11845">MNDPGKALWRRLRAPGRGTCAVPAGCPGKALGRCLRPALEKGICEVPARPWPRPGPWPWPWLRGHTHGASSWFWKAFRPHAEPWKGARGCMTSRPTNVTMNVPTTLA</sequence>
<evidence type="ECO:0000313" key="1">
    <source>
        <dbReference type="EMBL" id="CAK0880090.1"/>
    </source>
</evidence>
<comment type="caution">
    <text evidence="1">The sequence shown here is derived from an EMBL/GenBank/DDBJ whole genome shotgun (WGS) entry which is preliminary data.</text>
</comment>
<keyword evidence="2" id="KW-1185">Reference proteome</keyword>
<name>A0ABN9W574_9DINO</name>
<evidence type="ECO:0000313" key="2">
    <source>
        <dbReference type="Proteomes" id="UP001189429"/>
    </source>
</evidence>
<dbReference type="EMBL" id="CAUYUJ010018038">
    <property type="protein sequence ID" value="CAK0880090.1"/>
    <property type="molecule type" value="Genomic_DNA"/>
</dbReference>
<accession>A0ABN9W574</accession>
<reference evidence="1" key="1">
    <citation type="submission" date="2023-10" db="EMBL/GenBank/DDBJ databases">
        <authorList>
            <person name="Chen Y."/>
            <person name="Shah S."/>
            <person name="Dougan E. K."/>
            <person name="Thang M."/>
            <person name="Chan C."/>
        </authorList>
    </citation>
    <scope>NUCLEOTIDE SEQUENCE [LARGE SCALE GENOMIC DNA]</scope>
</reference>
<gene>
    <name evidence="1" type="ORF">PCOR1329_LOCUS63331</name>
</gene>
<dbReference type="Proteomes" id="UP001189429">
    <property type="component" value="Unassembled WGS sequence"/>
</dbReference>